<proteinExistence type="predicted"/>
<dbReference type="EnsemblPlants" id="PGSC0003DMT400088522">
    <property type="protein sequence ID" value="PGSC0003DMT400088522"/>
    <property type="gene ID" value="PGSC0003DMG400038093"/>
</dbReference>
<evidence type="ECO:0000313" key="2">
    <source>
        <dbReference type="Proteomes" id="UP000011115"/>
    </source>
</evidence>
<evidence type="ECO:0000313" key="1">
    <source>
        <dbReference type="EnsemblPlants" id="PGSC0003DMT400088522"/>
    </source>
</evidence>
<protein>
    <submittedName>
        <fullName evidence="1">Uncharacterized protein</fullName>
    </submittedName>
</protein>
<dbReference type="InParanoid" id="M1DG56"/>
<reference evidence="2" key="1">
    <citation type="journal article" date="2011" name="Nature">
        <title>Genome sequence and analysis of the tuber crop potato.</title>
        <authorList>
            <consortium name="The Potato Genome Sequencing Consortium"/>
        </authorList>
    </citation>
    <scope>NUCLEOTIDE SEQUENCE [LARGE SCALE GENOMIC DNA]</scope>
    <source>
        <strain evidence="2">cv. DM1-3 516 R44</strain>
    </source>
</reference>
<name>M1DG56_SOLTU</name>
<dbReference type="Proteomes" id="UP000011115">
    <property type="component" value="Unassembled WGS sequence"/>
</dbReference>
<reference evidence="1" key="2">
    <citation type="submission" date="2015-06" db="UniProtKB">
        <authorList>
            <consortium name="EnsemblPlants"/>
        </authorList>
    </citation>
    <scope>IDENTIFICATION</scope>
    <source>
        <strain evidence="1">DM1-3 516 R44</strain>
    </source>
</reference>
<dbReference type="AlphaFoldDB" id="M1DG56"/>
<accession>M1DG56</accession>
<sequence length="118" mass="13393">MSAMNWAILVSVADSFGSLLNVQIHRQLVFSPRLAVWNFRRAEVPLGESSSGFGILINVSKTLHPILSVNDRYTVSRNYSAICRQLRSIANMISFLRAWHTGTLSGQMAIRRLTKWTW</sequence>
<dbReference type="Gramene" id="PGSC0003DMT400088522">
    <property type="protein sequence ID" value="PGSC0003DMT400088522"/>
    <property type="gene ID" value="PGSC0003DMG400038093"/>
</dbReference>
<dbReference type="PaxDb" id="4113-PGSC0003DMT400088522"/>
<keyword evidence="2" id="KW-1185">Reference proteome</keyword>
<organism evidence="1 2">
    <name type="scientific">Solanum tuberosum</name>
    <name type="common">Potato</name>
    <dbReference type="NCBI Taxonomy" id="4113"/>
    <lineage>
        <taxon>Eukaryota</taxon>
        <taxon>Viridiplantae</taxon>
        <taxon>Streptophyta</taxon>
        <taxon>Embryophyta</taxon>
        <taxon>Tracheophyta</taxon>
        <taxon>Spermatophyta</taxon>
        <taxon>Magnoliopsida</taxon>
        <taxon>eudicotyledons</taxon>
        <taxon>Gunneridae</taxon>
        <taxon>Pentapetalae</taxon>
        <taxon>asterids</taxon>
        <taxon>lamiids</taxon>
        <taxon>Solanales</taxon>
        <taxon>Solanaceae</taxon>
        <taxon>Solanoideae</taxon>
        <taxon>Solaneae</taxon>
        <taxon>Solanum</taxon>
    </lineage>
</organism>
<dbReference type="HOGENOM" id="CLU_2077228_0_0_1"/>